<dbReference type="SUPFAM" id="SSF56784">
    <property type="entry name" value="HAD-like"/>
    <property type="match status" value="1"/>
</dbReference>
<dbReference type="Proteomes" id="UP000178606">
    <property type="component" value="Unassembled WGS sequence"/>
</dbReference>
<evidence type="ECO:0000313" key="2">
    <source>
        <dbReference type="Proteomes" id="UP000178606"/>
    </source>
</evidence>
<dbReference type="SFLD" id="SFLDG01129">
    <property type="entry name" value="C1.5:_HAD__Beta-PGM__Phosphata"/>
    <property type="match status" value="1"/>
</dbReference>
<dbReference type="GO" id="GO:0008967">
    <property type="term" value="F:phosphoglycolate phosphatase activity"/>
    <property type="evidence" value="ECO:0007669"/>
    <property type="project" value="TreeGrafter"/>
</dbReference>
<dbReference type="InterPro" id="IPR006439">
    <property type="entry name" value="HAD-SF_hydro_IA"/>
</dbReference>
<dbReference type="Gene3D" id="3.40.50.1000">
    <property type="entry name" value="HAD superfamily/HAD-like"/>
    <property type="match status" value="1"/>
</dbReference>
<dbReference type="InterPro" id="IPR036412">
    <property type="entry name" value="HAD-like_sf"/>
</dbReference>
<dbReference type="PANTHER" id="PTHR43434:SF1">
    <property type="entry name" value="PHOSPHOGLYCOLATE PHOSPHATASE"/>
    <property type="match status" value="1"/>
</dbReference>
<name>A0A1F6C7D7_HANXR</name>
<gene>
    <name evidence="1" type="ORF">A3F84_08970</name>
</gene>
<proteinExistence type="predicted"/>
<dbReference type="Pfam" id="PF00702">
    <property type="entry name" value="Hydrolase"/>
    <property type="match status" value="1"/>
</dbReference>
<dbReference type="InterPro" id="IPR023214">
    <property type="entry name" value="HAD_sf"/>
</dbReference>
<dbReference type="Gene3D" id="1.10.260.80">
    <property type="match status" value="1"/>
</dbReference>
<dbReference type="NCBIfam" id="TIGR01549">
    <property type="entry name" value="HAD-SF-IA-v1"/>
    <property type="match status" value="1"/>
</dbReference>
<dbReference type="GO" id="GO:0006281">
    <property type="term" value="P:DNA repair"/>
    <property type="evidence" value="ECO:0007669"/>
    <property type="project" value="TreeGrafter"/>
</dbReference>
<dbReference type="PANTHER" id="PTHR43434">
    <property type="entry name" value="PHOSPHOGLYCOLATE PHOSPHATASE"/>
    <property type="match status" value="1"/>
</dbReference>
<dbReference type="SFLD" id="SFLDS00003">
    <property type="entry name" value="Haloacid_Dehalogenase"/>
    <property type="match status" value="1"/>
</dbReference>
<comment type="caution">
    <text evidence="1">The sequence shown here is derived from an EMBL/GenBank/DDBJ whole genome shotgun (WGS) entry which is preliminary data.</text>
</comment>
<reference evidence="1 2" key="1">
    <citation type="journal article" date="2016" name="Nat. Commun.">
        <title>Thousands of microbial genomes shed light on interconnected biogeochemical processes in an aquifer system.</title>
        <authorList>
            <person name="Anantharaman K."/>
            <person name="Brown C.T."/>
            <person name="Hug L.A."/>
            <person name="Sharon I."/>
            <person name="Castelle C.J."/>
            <person name="Probst A.J."/>
            <person name="Thomas B.C."/>
            <person name="Singh A."/>
            <person name="Wilkins M.J."/>
            <person name="Karaoz U."/>
            <person name="Brodie E.L."/>
            <person name="Williams K.H."/>
            <person name="Hubbard S.S."/>
            <person name="Banfield J.F."/>
        </authorList>
    </citation>
    <scope>NUCLEOTIDE SEQUENCE [LARGE SCALE GENOMIC DNA]</scope>
    <source>
        <strain evidence="2">RIFCSPLOWO2_12_FULL_64_10</strain>
    </source>
</reference>
<evidence type="ECO:0008006" key="3">
    <source>
        <dbReference type="Google" id="ProtNLM"/>
    </source>
</evidence>
<evidence type="ECO:0000313" key="1">
    <source>
        <dbReference type="EMBL" id="OGG45055.1"/>
    </source>
</evidence>
<dbReference type="AlphaFoldDB" id="A0A1F6C7D7"/>
<protein>
    <recommendedName>
        <fullName evidence="3">HAD family hydrolase</fullName>
    </recommendedName>
</protein>
<accession>A0A1F6C7D7</accession>
<sequence>MIRAIIFDMDGTITRPSIDWRALRERIGAASGRTIIDHIEGLGPAEAERANRILTETEMEACVHSDLNEGALEMLDYLRGQNVRTALVTNNHEEGMRVVLEKHGLRFDVALSRDDGVLKPSVDLIQKALEALGLRPEEVLSIGDGRYDLEASAGAGVPFLYVTHGRPSLDHQPAVATMTEALAWVKEKVQSAKCKMQNAK</sequence>
<dbReference type="InterPro" id="IPR050155">
    <property type="entry name" value="HAD-like_hydrolase_sf"/>
</dbReference>
<dbReference type="EMBL" id="MFKF01000389">
    <property type="protein sequence ID" value="OGG45055.1"/>
    <property type="molecule type" value="Genomic_DNA"/>
</dbReference>
<dbReference type="NCBIfam" id="TIGR01509">
    <property type="entry name" value="HAD-SF-IA-v3"/>
    <property type="match status" value="1"/>
</dbReference>
<organism evidence="1 2">
    <name type="scientific">Handelsmanbacteria sp. (strain RIFCSPLOWO2_12_FULL_64_10)</name>
    <dbReference type="NCBI Taxonomy" id="1817868"/>
    <lineage>
        <taxon>Bacteria</taxon>
        <taxon>Candidatus Handelsmaniibacteriota</taxon>
    </lineage>
</organism>